<dbReference type="PANTHER" id="PTHR42905:SF2">
    <property type="entry name" value="PHOSPHOENOLPYRUVATE CARBOXYLASE FAMILY PROTEIN"/>
    <property type="match status" value="1"/>
</dbReference>
<sequence length="290" mass="30223">MSAAARLRARLAEGGIIAAPGAPDALTARLVEKAGFGAVYMTGLGATAVRVGQPDLSILTQTEMADHARAMVRAVGIPVIADADTGYGGPLNMRRTVREYVQAGVGAMHIEDQISPKRCGQLSGVRLIDRQEGVLRLKAAAEARAEAGADVVIIGRTDALQPEGLDSALDRAKAYGDAGVDLLFVDGVKTRAEVEGISAGLSAPKIVSIVDGTDAANLTLTELEQMGFSMVLYAVTTLFSAAAAVRSALDHLKAQGTPQGIAPQITYAEFCDIVGLADFQDFAHRHEIDG</sequence>
<dbReference type="InterPro" id="IPR015813">
    <property type="entry name" value="Pyrv/PenolPyrv_kinase-like_dom"/>
</dbReference>
<dbReference type="AlphaFoldDB" id="A0A437QR70"/>
<dbReference type="CDD" id="cd00377">
    <property type="entry name" value="ICL_PEPM"/>
    <property type="match status" value="1"/>
</dbReference>
<evidence type="ECO:0000313" key="1">
    <source>
        <dbReference type="EMBL" id="RVU36977.1"/>
    </source>
</evidence>
<proteinExistence type="predicted"/>
<reference evidence="2" key="1">
    <citation type="submission" date="2019-01" db="EMBL/GenBank/DDBJ databases">
        <title>Gri0909 isolated from a small marine red alga.</title>
        <authorList>
            <person name="Kim J."/>
            <person name="Jeong S.E."/>
            <person name="Jeon C.O."/>
        </authorList>
    </citation>
    <scope>NUCLEOTIDE SEQUENCE [LARGE SCALE GENOMIC DNA]</scope>
    <source>
        <strain evidence="2">Gri0909</strain>
    </source>
</reference>
<keyword evidence="1" id="KW-0456">Lyase</keyword>
<dbReference type="GO" id="GO:0016829">
    <property type="term" value="F:lyase activity"/>
    <property type="evidence" value="ECO:0007669"/>
    <property type="project" value="UniProtKB-KW"/>
</dbReference>
<comment type="caution">
    <text evidence="1">The sequence shown here is derived from an EMBL/GenBank/DDBJ whole genome shotgun (WGS) entry which is preliminary data.</text>
</comment>
<dbReference type="InterPro" id="IPR039556">
    <property type="entry name" value="ICL/PEPM"/>
</dbReference>
<keyword evidence="2" id="KW-1185">Reference proteome</keyword>
<dbReference type="SUPFAM" id="SSF51621">
    <property type="entry name" value="Phosphoenolpyruvate/pyruvate domain"/>
    <property type="match status" value="1"/>
</dbReference>
<dbReference type="Pfam" id="PF13714">
    <property type="entry name" value="PEP_mutase"/>
    <property type="match status" value="1"/>
</dbReference>
<dbReference type="Proteomes" id="UP000287447">
    <property type="component" value="Unassembled WGS sequence"/>
</dbReference>
<organism evidence="1 2">
    <name type="scientific">Hwanghaeella grinnelliae</name>
    <dbReference type="NCBI Taxonomy" id="2500179"/>
    <lineage>
        <taxon>Bacteria</taxon>
        <taxon>Pseudomonadati</taxon>
        <taxon>Pseudomonadota</taxon>
        <taxon>Alphaproteobacteria</taxon>
        <taxon>Rhodospirillales</taxon>
        <taxon>Rhodospirillaceae</taxon>
        <taxon>Hwanghaeella</taxon>
    </lineage>
</organism>
<evidence type="ECO:0000313" key="2">
    <source>
        <dbReference type="Proteomes" id="UP000287447"/>
    </source>
</evidence>
<name>A0A437QR70_9PROT</name>
<dbReference type="OrthoDB" id="9771433at2"/>
<gene>
    <name evidence="1" type="ORF">EOI86_16305</name>
</gene>
<protein>
    <submittedName>
        <fullName evidence="1">Isocitrate lyase/PEP mutase family protein</fullName>
    </submittedName>
</protein>
<accession>A0A437QR70</accession>
<dbReference type="Gene3D" id="3.20.20.60">
    <property type="entry name" value="Phosphoenolpyruvate-binding domains"/>
    <property type="match status" value="1"/>
</dbReference>
<dbReference type="InterPro" id="IPR040442">
    <property type="entry name" value="Pyrv_kinase-like_dom_sf"/>
</dbReference>
<dbReference type="EMBL" id="SADE01000002">
    <property type="protein sequence ID" value="RVU36977.1"/>
    <property type="molecule type" value="Genomic_DNA"/>
</dbReference>
<dbReference type="PANTHER" id="PTHR42905">
    <property type="entry name" value="PHOSPHOENOLPYRUVATE CARBOXYLASE"/>
    <property type="match status" value="1"/>
</dbReference>